<accession>A0A1G7ZM86</accession>
<dbReference type="EMBL" id="FNCS01000021">
    <property type="protein sequence ID" value="SDH09862.1"/>
    <property type="molecule type" value="Genomic_DNA"/>
</dbReference>
<keyword evidence="4" id="KW-0479">Metal-binding</keyword>
<dbReference type="RefSeq" id="WP_176762764.1">
    <property type="nucleotide sequence ID" value="NZ_FNCS01000021.1"/>
</dbReference>
<evidence type="ECO:0000259" key="7">
    <source>
        <dbReference type="PROSITE" id="PS51677"/>
    </source>
</evidence>
<proteinExistence type="inferred from homology"/>
<evidence type="ECO:0000256" key="5">
    <source>
        <dbReference type="ARBA" id="ARBA00022801"/>
    </source>
</evidence>
<dbReference type="GO" id="GO:0016810">
    <property type="term" value="F:hydrolase activity, acting on carbon-nitrogen (but not peptide) bonds"/>
    <property type="evidence" value="ECO:0007669"/>
    <property type="project" value="InterPro"/>
</dbReference>
<dbReference type="InterPro" id="IPR050248">
    <property type="entry name" value="Polysacc_deacetylase_ArnD"/>
</dbReference>
<sequence length="235" mass="25367">MPDMLFSSGLAGRTLTIAEPSELVLRPDEVILTFDDGPRPGRTELIVATLDRFGVKATFLVLGSAAERHPDLVRLAAERGHSIGTHTYDHVDLSTVSFSAAMAEIYAGQQAVAAALAPVHLTPSRFFRFPYLSETGLIRTSAIDANFIVLDVDVDSKDYFPDSPEIVLDRTLERLDARGSGIVLFHDIHARTAALLPEFLTALQARGYSVVTLRSSGGSVFDQPLVTAANGTDMP</sequence>
<evidence type="ECO:0000256" key="2">
    <source>
        <dbReference type="ARBA" id="ARBA00010973"/>
    </source>
</evidence>
<gene>
    <name evidence="8" type="ORF">SAMN04487974_12114</name>
</gene>
<dbReference type="InterPro" id="IPR002509">
    <property type="entry name" value="NODB_dom"/>
</dbReference>
<dbReference type="Gene3D" id="3.20.20.370">
    <property type="entry name" value="Glycoside hydrolase/deacetylase"/>
    <property type="match status" value="1"/>
</dbReference>
<dbReference type="CDD" id="cd10917">
    <property type="entry name" value="CE4_NodB_like_6s_7s"/>
    <property type="match status" value="1"/>
</dbReference>
<dbReference type="GO" id="GO:0016020">
    <property type="term" value="C:membrane"/>
    <property type="evidence" value="ECO:0007669"/>
    <property type="project" value="TreeGrafter"/>
</dbReference>
<dbReference type="PANTHER" id="PTHR10587">
    <property type="entry name" value="GLYCOSYL TRANSFERASE-RELATED"/>
    <property type="match status" value="1"/>
</dbReference>
<name>A0A1G7ZM86_9HYPH</name>
<dbReference type="PANTHER" id="PTHR10587:SF133">
    <property type="entry name" value="CHITIN DEACETYLASE 1-RELATED"/>
    <property type="match status" value="1"/>
</dbReference>
<evidence type="ECO:0000256" key="3">
    <source>
        <dbReference type="ARBA" id="ARBA00020071"/>
    </source>
</evidence>
<evidence type="ECO:0000256" key="6">
    <source>
        <dbReference type="ARBA" id="ARBA00032976"/>
    </source>
</evidence>
<dbReference type="SUPFAM" id="SSF88713">
    <property type="entry name" value="Glycoside hydrolase/deacetylase"/>
    <property type="match status" value="1"/>
</dbReference>
<protein>
    <recommendedName>
        <fullName evidence="3">Chitooligosaccharide deacetylase</fullName>
    </recommendedName>
    <alternativeName>
        <fullName evidence="6">Nodulation protein B</fullName>
    </alternativeName>
</protein>
<evidence type="ECO:0000313" key="9">
    <source>
        <dbReference type="Proteomes" id="UP000199495"/>
    </source>
</evidence>
<evidence type="ECO:0000256" key="1">
    <source>
        <dbReference type="ARBA" id="ARBA00003236"/>
    </source>
</evidence>
<dbReference type="GO" id="GO:0005975">
    <property type="term" value="P:carbohydrate metabolic process"/>
    <property type="evidence" value="ECO:0007669"/>
    <property type="project" value="InterPro"/>
</dbReference>
<reference evidence="8 9" key="1">
    <citation type="submission" date="2016-10" db="EMBL/GenBank/DDBJ databases">
        <authorList>
            <person name="de Groot N.N."/>
        </authorList>
    </citation>
    <scope>NUCLEOTIDE SEQUENCE [LARGE SCALE GENOMIC DNA]</scope>
    <source>
        <strain evidence="8 9">CGMCC 1.10267</strain>
    </source>
</reference>
<organism evidence="8 9">
    <name type="scientific">Pelagibacterium luteolum</name>
    <dbReference type="NCBI Taxonomy" id="440168"/>
    <lineage>
        <taxon>Bacteria</taxon>
        <taxon>Pseudomonadati</taxon>
        <taxon>Pseudomonadota</taxon>
        <taxon>Alphaproteobacteria</taxon>
        <taxon>Hyphomicrobiales</taxon>
        <taxon>Devosiaceae</taxon>
        <taxon>Pelagibacterium</taxon>
    </lineage>
</organism>
<keyword evidence="9" id="KW-1185">Reference proteome</keyword>
<feature type="domain" description="NodB homology" evidence="7">
    <location>
        <begin position="28"/>
        <end position="211"/>
    </location>
</feature>
<comment type="function">
    <text evidence="1">Is involved in generating a small heat-stable compound (Nod), an acylated oligomer of N-acetylglucosamine, that stimulates mitosis in various plant protoplasts.</text>
</comment>
<dbReference type="AlphaFoldDB" id="A0A1G7ZM86"/>
<dbReference type="InterPro" id="IPR011330">
    <property type="entry name" value="Glyco_hydro/deAcase_b/a-brl"/>
</dbReference>
<dbReference type="STRING" id="440168.SAMN04487974_12114"/>
<evidence type="ECO:0000256" key="4">
    <source>
        <dbReference type="ARBA" id="ARBA00022723"/>
    </source>
</evidence>
<comment type="similarity">
    <text evidence="2">Belongs to the polysaccharide deacetylase family.</text>
</comment>
<dbReference type="PROSITE" id="PS51677">
    <property type="entry name" value="NODB"/>
    <property type="match status" value="1"/>
</dbReference>
<keyword evidence="5" id="KW-0378">Hydrolase</keyword>
<dbReference type="GO" id="GO:0046872">
    <property type="term" value="F:metal ion binding"/>
    <property type="evidence" value="ECO:0007669"/>
    <property type="project" value="UniProtKB-KW"/>
</dbReference>
<dbReference type="Pfam" id="PF01522">
    <property type="entry name" value="Polysacc_deac_1"/>
    <property type="match status" value="1"/>
</dbReference>
<dbReference type="Proteomes" id="UP000199495">
    <property type="component" value="Unassembled WGS sequence"/>
</dbReference>
<evidence type="ECO:0000313" key="8">
    <source>
        <dbReference type="EMBL" id="SDH09862.1"/>
    </source>
</evidence>